<dbReference type="InterPro" id="IPR029063">
    <property type="entry name" value="SAM-dependent_MTases_sf"/>
</dbReference>
<evidence type="ECO:0000256" key="2">
    <source>
        <dbReference type="ARBA" id="ARBA00022679"/>
    </source>
</evidence>
<dbReference type="Pfam" id="PF13649">
    <property type="entry name" value="Methyltransf_25"/>
    <property type="match status" value="1"/>
</dbReference>
<reference evidence="7" key="1">
    <citation type="journal article" date="2023" name="Mol. Phylogenet. Evol.">
        <title>Genome-scale phylogeny and comparative genomics of the fungal order Sordariales.</title>
        <authorList>
            <person name="Hensen N."/>
            <person name="Bonometti L."/>
            <person name="Westerberg I."/>
            <person name="Brannstrom I.O."/>
            <person name="Guillou S."/>
            <person name="Cros-Aarteil S."/>
            <person name="Calhoun S."/>
            <person name="Haridas S."/>
            <person name="Kuo A."/>
            <person name="Mondo S."/>
            <person name="Pangilinan J."/>
            <person name="Riley R."/>
            <person name="LaButti K."/>
            <person name="Andreopoulos B."/>
            <person name="Lipzen A."/>
            <person name="Chen C."/>
            <person name="Yan M."/>
            <person name="Daum C."/>
            <person name="Ng V."/>
            <person name="Clum A."/>
            <person name="Steindorff A."/>
            <person name="Ohm R.A."/>
            <person name="Martin F."/>
            <person name="Silar P."/>
            <person name="Natvig D.O."/>
            <person name="Lalanne C."/>
            <person name="Gautier V."/>
            <person name="Ament-Velasquez S.L."/>
            <person name="Kruys A."/>
            <person name="Hutchinson M.I."/>
            <person name="Powell A.J."/>
            <person name="Barry K."/>
            <person name="Miller A.N."/>
            <person name="Grigoriev I.V."/>
            <person name="Debuchy R."/>
            <person name="Gladieux P."/>
            <person name="Hiltunen Thoren M."/>
            <person name="Johannesson H."/>
        </authorList>
    </citation>
    <scope>NUCLEOTIDE SEQUENCE [LARGE SCALE GENOMIC DNA]</scope>
    <source>
        <strain evidence="7">CBS 340.73</strain>
    </source>
</reference>
<evidence type="ECO:0000256" key="4">
    <source>
        <dbReference type="ARBA" id="ARBA00038314"/>
    </source>
</evidence>
<feature type="domain" description="Methyltransferase" evidence="5">
    <location>
        <begin position="136"/>
        <end position="240"/>
    </location>
</feature>
<sequence length="318" mass="36690">MMEPTVEPIIRRDDENDEEIDLQEVDTSSSGEDLNLELLRQIMRGTAPRAALDYEILMLKRKNDTLKLHERFSANKGEKELQVLDRISEARKAARQIRAYTCISEYIFAEPRVDRHYLYHAVISEVRSSNRPLKLVDVGCCVGTDIRQLVHDGLPVENITGLDIERRFFNVGYSLYNQSPADFPVTFLQADILSPDFPRRFAHLRAQFDYVHSANVVHLFDYEGQLTFLRHLAFLVKPGGLVWGRQVGEADDSPTRSLRLEGKGDRFTPSEFMRMWRDASGLAGDMDWTSRLVPYDELRLVPDYKKNSLEWAVRMPVP</sequence>
<dbReference type="GO" id="GO:0032259">
    <property type="term" value="P:methylation"/>
    <property type="evidence" value="ECO:0007669"/>
    <property type="project" value="UniProtKB-KW"/>
</dbReference>
<evidence type="ECO:0000256" key="1">
    <source>
        <dbReference type="ARBA" id="ARBA00005179"/>
    </source>
</evidence>
<keyword evidence="7" id="KW-1185">Reference proteome</keyword>
<accession>A0AAN6MXH4</accession>
<dbReference type="EMBL" id="MU853929">
    <property type="protein sequence ID" value="KAK3935311.1"/>
    <property type="molecule type" value="Genomic_DNA"/>
</dbReference>
<dbReference type="InterPro" id="IPR041698">
    <property type="entry name" value="Methyltransf_25"/>
</dbReference>
<dbReference type="SUPFAM" id="SSF53335">
    <property type="entry name" value="S-adenosyl-L-methionine-dependent methyltransferases"/>
    <property type="match status" value="1"/>
</dbReference>
<dbReference type="PANTHER" id="PTHR35897">
    <property type="entry name" value="METHYLTRANSFERASE AUSD"/>
    <property type="match status" value="1"/>
</dbReference>
<comment type="caution">
    <text evidence="6">The sequence shown here is derived from an EMBL/GenBank/DDBJ whole genome shotgun (WGS) entry which is preliminary data.</text>
</comment>
<evidence type="ECO:0000313" key="6">
    <source>
        <dbReference type="EMBL" id="KAK3935311.1"/>
    </source>
</evidence>
<dbReference type="CDD" id="cd02440">
    <property type="entry name" value="AdoMet_MTases"/>
    <property type="match status" value="1"/>
</dbReference>
<evidence type="ECO:0000259" key="5">
    <source>
        <dbReference type="Pfam" id="PF13649"/>
    </source>
</evidence>
<evidence type="ECO:0000313" key="7">
    <source>
        <dbReference type="Proteomes" id="UP001303473"/>
    </source>
</evidence>
<keyword evidence="6" id="KW-0489">Methyltransferase</keyword>
<dbReference type="Proteomes" id="UP001303473">
    <property type="component" value="Unassembled WGS sequence"/>
</dbReference>
<keyword evidence="2" id="KW-0808">Transferase</keyword>
<comment type="similarity">
    <text evidence="4">Belongs to the class I-like SAM-binding methyltransferase superfamily.</text>
</comment>
<dbReference type="GO" id="GO:0008168">
    <property type="term" value="F:methyltransferase activity"/>
    <property type="evidence" value="ECO:0007669"/>
    <property type="project" value="UniProtKB-KW"/>
</dbReference>
<dbReference type="PANTHER" id="PTHR35897:SF1">
    <property type="entry name" value="METHYLTRANSFERASE AUSD"/>
    <property type="match status" value="1"/>
</dbReference>
<protein>
    <submittedName>
        <fullName evidence="6">S-adenosyl-L-methionine-dependent methyltransferase</fullName>
    </submittedName>
</protein>
<keyword evidence="3" id="KW-0949">S-adenosyl-L-methionine</keyword>
<name>A0AAN6MXH4_9PEZI</name>
<dbReference type="AlphaFoldDB" id="A0AAN6MXH4"/>
<gene>
    <name evidence="6" type="ORF">QBC46DRAFT_346763</name>
</gene>
<dbReference type="InterPro" id="IPR051654">
    <property type="entry name" value="Meroterpenoid_MTases"/>
</dbReference>
<comment type="pathway">
    <text evidence="1">Secondary metabolite biosynthesis.</text>
</comment>
<organism evidence="6 7">
    <name type="scientific">Diplogelasinospora grovesii</name>
    <dbReference type="NCBI Taxonomy" id="303347"/>
    <lineage>
        <taxon>Eukaryota</taxon>
        <taxon>Fungi</taxon>
        <taxon>Dikarya</taxon>
        <taxon>Ascomycota</taxon>
        <taxon>Pezizomycotina</taxon>
        <taxon>Sordariomycetes</taxon>
        <taxon>Sordariomycetidae</taxon>
        <taxon>Sordariales</taxon>
        <taxon>Diplogelasinosporaceae</taxon>
        <taxon>Diplogelasinospora</taxon>
    </lineage>
</organism>
<dbReference type="Gene3D" id="3.40.50.150">
    <property type="entry name" value="Vaccinia Virus protein VP39"/>
    <property type="match status" value="1"/>
</dbReference>
<proteinExistence type="inferred from homology"/>
<evidence type="ECO:0000256" key="3">
    <source>
        <dbReference type="ARBA" id="ARBA00022691"/>
    </source>
</evidence>